<evidence type="ECO:0000256" key="5">
    <source>
        <dbReference type="ARBA" id="ARBA00023136"/>
    </source>
</evidence>
<feature type="transmembrane region" description="Helical" evidence="6">
    <location>
        <begin position="153"/>
        <end position="173"/>
    </location>
</feature>
<feature type="domain" description="EamA" evidence="7">
    <location>
        <begin position="31"/>
        <end position="163"/>
    </location>
</feature>
<dbReference type="SUPFAM" id="SSF103481">
    <property type="entry name" value="Multidrug resistance efflux transporter EmrE"/>
    <property type="match status" value="2"/>
</dbReference>
<reference evidence="8 9" key="1">
    <citation type="submission" date="2020-04" db="EMBL/GenBank/DDBJ databases">
        <title>Plant Genome Project.</title>
        <authorList>
            <person name="Zhang R.-G."/>
        </authorList>
    </citation>
    <scope>NUCLEOTIDE SEQUENCE [LARGE SCALE GENOMIC DNA]</scope>
    <source>
        <strain evidence="8">YNK0</strain>
        <tissue evidence="8">Leaf</tissue>
    </source>
</reference>
<organism evidence="8 9">
    <name type="scientific">Tetracentron sinense</name>
    <name type="common">Spur-leaf</name>
    <dbReference type="NCBI Taxonomy" id="13715"/>
    <lineage>
        <taxon>Eukaryota</taxon>
        <taxon>Viridiplantae</taxon>
        <taxon>Streptophyta</taxon>
        <taxon>Embryophyta</taxon>
        <taxon>Tracheophyta</taxon>
        <taxon>Spermatophyta</taxon>
        <taxon>Magnoliopsida</taxon>
        <taxon>Trochodendrales</taxon>
        <taxon>Trochodendraceae</taxon>
        <taxon>Tetracentron</taxon>
    </lineage>
</organism>
<evidence type="ECO:0000256" key="4">
    <source>
        <dbReference type="ARBA" id="ARBA00022989"/>
    </source>
</evidence>
<dbReference type="InterPro" id="IPR030184">
    <property type="entry name" value="WAT1-related"/>
</dbReference>
<dbReference type="AlphaFoldDB" id="A0A834YJB3"/>
<evidence type="ECO:0000256" key="1">
    <source>
        <dbReference type="ARBA" id="ARBA00004141"/>
    </source>
</evidence>
<dbReference type="GO" id="GO:0022857">
    <property type="term" value="F:transmembrane transporter activity"/>
    <property type="evidence" value="ECO:0007669"/>
    <property type="project" value="InterPro"/>
</dbReference>
<keyword evidence="3 6" id="KW-0812">Transmembrane</keyword>
<evidence type="ECO:0000256" key="2">
    <source>
        <dbReference type="ARBA" id="ARBA00007635"/>
    </source>
</evidence>
<feature type="transmembrane region" description="Helical" evidence="6">
    <location>
        <begin position="225"/>
        <end position="247"/>
    </location>
</feature>
<feature type="transmembrane region" description="Helical" evidence="6">
    <location>
        <begin position="124"/>
        <end position="141"/>
    </location>
</feature>
<name>A0A834YJB3_TETSI</name>
<feature type="transmembrane region" description="Helical" evidence="6">
    <location>
        <begin position="316"/>
        <end position="336"/>
    </location>
</feature>
<protein>
    <recommendedName>
        <fullName evidence="6">WAT1-related protein</fullName>
    </recommendedName>
</protein>
<evidence type="ECO:0000313" key="9">
    <source>
        <dbReference type="Proteomes" id="UP000655225"/>
    </source>
</evidence>
<evidence type="ECO:0000256" key="6">
    <source>
        <dbReference type="RuleBase" id="RU363077"/>
    </source>
</evidence>
<evidence type="ECO:0000313" key="8">
    <source>
        <dbReference type="EMBL" id="KAF8389397.1"/>
    </source>
</evidence>
<comment type="subcellular location">
    <subcellularLocation>
        <location evidence="1 6">Membrane</location>
        <topology evidence="1 6">Multi-pass membrane protein</topology>
    </subcellularLocation>
</comment>
<dbReference type="OrthoDB" id="770296at2759"/>
<dbReference type="EMBL" id="JABCRI010000019">
    <property type="protein sequence ID" value="KAF8389397.1"/>
    <property type="molecule type" value="Genomic_DNA"/>
</dbReference>
<dbReference type="PANTHER" id="PTHR31218">
    <property type="entry name" value="WAT1-RELATED PROTEIN"/>
    <property type="match status" value="1"/>
</dbReference>
<keyword evidence="5 6" id="KW-0472">Membrane</keyword>
<dbReference type="GO" id="GO:0016020">
    <property type="term" value="C:membrane"/>
    <property type="evidence" value="ECO:0007669"/>
    <property type="project" value="UniProtKB-SubCell"/>
</dbReference>
<proteinExistence type="inferred from homology"/>
<feature type="transmembrane region" description="Helical" evidence="6">
    <location>
        <begin position="259"/>
        <end position="278"/>
    </location>
</feature>
<dbReference type="InterPro" id="IPR037185">
    <property type="entry name" value="EmrE-like"/>
</dbReference>
<feature type="transmembrane region" description="Helical" evidence="6">
    <location>
        <begin position="290"/>
        <end position="310"/>
    </location>
</feature>
<dbReference type="InterPro" id="IPR000620">
    <property type="entry name" value="EamA_dom"/>
</dbReference>
<gene>
    <name evidence="8" type="ORF">HHK36_026092</name>
</gene>
<dbReference type="OMA" id="WAKANDM"/>
<feature type="transmembrane region" description="Helical" evidence="6">
    <location>
        <begin position="92"/>
        <end position="118"/>
    </location>
</feature>
<comment type="caution">
    <text evidence="8">The sequence shown here is derived from an EMBL/GenBank/DDBJ whole genome shotgun (WGS) entry which is preliminary data.</text>
</comment>
<feature type="transmembrane region" description="Helical" evidence="6">
    <location>
        <begin position="58"/>
        <end position="80"/>
    </location>
</feature>
<dbReference type="Pfam" id="PF00892">
    <property type="entry name" value="EamA"/>
    <property type="match status" value="1"/>
</dbReference>
<feature type="transmembrane region" description="Helical" evidence="6">
    <location>
        <begin position="193"/>
        <end position="213"/>
    </location>
</feature>
<sequence length="359" mass="39389">METNSEVENEIFFCLMALRGFMLVFEICKPYLYLTLNELCLALFLILIQILLSKGISALVLVVYEEIVATLVLSLLAFFLEKNKRPAISFKILCYTFLLGLLQITLCRLLLTVALQFVESSYESIALNLQTPIIFVLAVFFQQEKLRFRSINGQAKILGVAISAGGALAIVLWKGPTILKSTWVSSFQGTAEGVVGVILIVVGVLATCFWNILTGHVTQMYPAELSLTAMMTFFGAIQTAVVTALVVPKSSWELKWEGGLVLLAILFGGIVVSGFSNYVMTWCIHKRGPVFTSAFSPLLIVFSFIFQTILLGDSAYLGSIVGAVLVVVGLYLLLWAKANDSDKEELGVDESINSPLIQP</sequence>
<evidence type="ECO:0000256" key="3">
    <source>
        <dbReference type="ARBA" id="ARBA00022692"/>
    </source>
</evidence>
<keyword evidence="4 6" id="KW-1133">Transmembrane helix</keyword>
<feature type="transmembrane region" description="Helical" evidence="6">
    <location>
        <begin position="31"/>
        <end position="52"/>
    </location>
</feature>
<comment type="similarity">
    <text evidence="2 6">Belongs to the drug/metabolite transporter (DMT) superfamily. Plant drug/metabolite exporter (P-DME) (TC 2.A.7.4) family.</text>
</comment>
<accession>A0A834YJB3</accession>
<keyword evidence="9" id="KW-1185">Reference proteome</keyword>
<evidence type="ECO:0000259" key="7">
    <source>
        <dbReference type="Pfam" id="PF00892"/>
    </source>
</evidence>
<dbReference type="Proteomes" id="UP000655225">
    <property type="component" value="Unassembled WGS sequence"/>
</dbReference>